<name>A0ABN1CEU5_9BURK</name>
<dbReference type="Gene3D" id="3.20.20.140">
    <property type="entry name" value="Metal-dependent hydrolases"/>
    <property type="match status" value="1"/>
</dbReference>
<proteinExistence type="predicted"/>
<dbReference type="SUPFAM" id="SSF51556">
    <property type="entry name" value="Metallo-dependent hydrolases"/>
    <property type="match status" value="1"/>
</dbReference>
<dbReference type="RefSeq" id="WP_343928052.1">
    <property type="nucleotide sequence ID" value="NZ_BAAAEN010000016.1"/>
</dbReference>
<dbReference type="PANTHER" id="PTHR35563:SF2">
    <property type="entry name" value="BARREL METAL-DEPENDENT HYDROLASE, PUTATIVE (AFU_ORTHOLOGUE AFUA_1G16240)-RELATED"/>
    <property type="match status" value="1"/>
</dbReference>
<reference evidence="4" key="1">
    <citation type="journal article" date="2019" name="Int. J. Syst. Evol. Microbiol.">
        <title>The Global Catalogue of Microorganisms (GCM) 10K type strain sequencing project: providing services to taxonomists for standard genome sequencing and annotation.</title>
        <authorList>
            <consortium name="The Broad Institute Genomics Platform"/>
            <consortium name="The Broad Institute Genome Sequencing Center for Infectious Disease"/>
            <person name="Wu L."/>
            <person name="Ma J."/>
        </authorList>
    </citation>
    <scope>NUCLEOTIDE SEQUENCE [LARGE SCALE GENOMIC DNA]</scope>
    <source>
        <strain evidence="4">JCM 14330</strain>
    </source>
</reference>
<evidence type="ECO:0000259" key="2">
    <source>
        <dbReference type="Pfam" id="PF04909"/>
    </source>
</evidence>
<dbReference type="EMBL" id="BAAAEN010000016">
    <property type="protein sequence ID" value="GAA0517752.1"/>
    <property type="molecule type" value="Genomic_DNA"/>
</dbReference>
<accession>A0ABN1CEU5</accession>
<protein>
    <submittedName>
        <fullName evidence="3">Amidohydrolase family protein</fullName>
    </submittedName>
</protein>
<dbReference type="PANTHER" id="PTHR35563">
    <property type="entry name" value="BARREL METAL-DEPENDENT HYDROLASE, PUTATIVE (AFU_ORTHOLOGUE AFUA_1G16240)-RELATED"/>
    <property type="match status" value="1"/>
</dbReference>
<dbReference type="Proteomes" id="UP001501706">
    <property type="component" value="Unassembled WGS sequence"/>
</dbReference>
<feature type="domain" description="Amidohydrolase-related" evidence="2">
    <location>
        <begin position="29"/>
        <end position="292"/>
    </location>
</feature>
<feature type="region of interest" description="Disordered" evidence="1">
    <location>
        <begin position="1"/>
        <end position="23"/>
    </location>
</feature>
<sequence length="302" mass="33161">MSGQDALPLTPPPDPHPRKPRLAAPAGAIDCHVHLFGPASRYPFHPGSKYRSADALPETNIALQDTLGLSGAVVVSGAGYGQNPDHLAEVLRRFPDRFRGVALLPDDVDRARVAELDALGVRGARFVSHGHRGALPRLSSPRIPELIAEFGWHVQFYPHGTDLVEHADALLRLPNRIVLDHFACIPAAGGVEQPAFRRLLELLDTGRVWVKISGPMRCTAQDYPYAAVTPLARALVRHAPERLLWGSDWPHTNMQGRAMPNDGDLFDLLGEWVDERPVLERILVGNPREVYGEFGQDAAARD</sequence>
<evidence type="ECO:0000256" key="1">
    <source>
        <dbReference type="SAM" id="MobiDB-lite"/>
    </source>
</evidence>
<dbReference type="InterPro" id="IPR032466">
    <property type="entry name" value="Metal_Hydrolase"/>
</dbReference>
<comment type="caution">
    <text evidence="3">The sequence shown here is derived from an EMBL/GenBank/DDBJ whole genome shotgun (WGS) entry which is preliminary data.</text>
</comment>
<evidence type="ECO:0000313" key="4">
    <source>
        <dbReference type="Proteomes" id="UP001501706"/>
    </source>
</evidence>
<dbReference type="InterPro" id="IPR006680">
    <property type="entry name" value="Amidohydro-rel"/>
</dbReference>
<dbReference type="InterPro" id="IPR052358">
    <property type="entry name" value="Aro_Compnd_Degr_Hydrolases"/>
</dbReference>
<dbReference type="Pfam" id="PF04909">
    <property type="entry name" value="Amidohydro_2"/>
    <property type="match status" value="1"/>
</dbReference>
<gene>
    <name evidence="3" type="ORF">GCM10009097_39050</name>
</gene>
<evidence type="ECO:0000313" key="3">
    <source>
        <dbReference type="EMBL" id="GAA0517752.1"/>
    </source>
</evidence>
<keyword evidence="4" id="KW-1185">Reference proteome</keyword>
<organism evidence="3 4">
    <name type="scientific">Pigmentiphaga daeguensis</name>
    <dbReference type="NCBI Taxonomy" id="414049"/>
    <lineage>
        <taxon>Bacteria</taxon>
        <taxon>Pseudomonadati</taxon>
        <taxon>Pseudomonadota</taxon>
        <taxon>Betaproteobacteria</taxon>
        <taxon>Burkholderiales</taxon>
        <taxon>Alcaligenaceae</taxon>
        <taxon>Pigmentiphaga</taxon>
    </lineage>
</organism>